<dbReference type="EMBL" id="SNXE01000004">
    <property type="protein sequence ID" value="TDP09676.1"/>
    <property type="molecule type" value="Genomic_DNA"/>
</dbReference>
<evidence type="ECO:0000313" key="3">
    <source>
        <dbReference type="EMBL" id="TDP09676.1"/>
    </source>
</evidence>
<keyword evidence="4" id="KW-1185">Reference proteome</keyword>
<feature type="region of interest" description="Disordered" evidence="1">
    <location>
        <begin position="1"/>
        <end position="23"/>
    </location>
</feature>
<comment type="caution">
    <text evidence="3">The sequence shown here is derived from an EMBL/GenBank/DDBJ whole genome shotgun (WGS) entry which is preliminary data.</text>
</comment>
<dbReference type="InterPro" id="IPR018643">
    <property type="entry name" value="DUF2069_membrane"/>
</dbReference>
<keyword evidence="2" id="KW-0812">Transmembrane</keyword>
<accession>A0A4R6N432</accession>
<feature type="transmembrane region" description="Helical" evidence="2">
    <location>
        <begin position="86"/>
        <end position="104"/>
    </location>
</feature>
<dbReference type="RefSeq" id="WP_133603641.1">
    <property type="nucleotide sequence ID" value="NZ_JAUFPJ010000004.1"/>
</dbReference>
<dbReference type="OrthoDB" id="9181360at2"/>
<evidence type="ECO:0000256" key="1">
    <source>
        <dbReference type="SAM" id="MobiDB-lite"/>
    </source>
</evidence>
<evidence type="ECO:0000256" key="2">
    <source>
        <dbReference type="SAM" id="Phobius"/>
    </source>
</evidence>
<organism evidence="3 4">
    <name type="scientific">Roseateles asaccharophilus</name>
    <dbReference type="NCBI Taxonomy" id="582607"/>
    <lineage>
        <taxon>Bacteria</taxon>
        <taxon>Pseudomonadati</taxon>
        <taxon>Pseudomonadota</taxon>
        <taxon>Betaproteobacteria</taxon>
        <taxon>Burkholderiales</taxon>
        <taxon>Sphaerotilaceae</taxon>
        <taxon>Roseateles</taxon>
    </lineage>
</organism>
<proteinExistence type="predicted"/>
<evidence type="ECO:0000313" key="4">
    <source>
        <dbReference type="Proteomes" id="UP000295357"/>
    </source>
</evidence>
<keyword evidence="2" id="KW-1133">Transmembrane helix</keyword>
<sequence length="142" mass="15411">MSASPAPTSPENTPSPSAATLRSQATPQERLSRNLALGGLIALAMLCLAWELWLAPTGSGTLAIKALPLLIPILGLWRYRLYTFRWLSLMIWLYAAEGALRASSDRGPSVILAWMELLLSALIFTACALHVRQRLAAAKQAQ</sequence>
<dbReference type="Pfam" id="PF09842">
    <property type="entry name" value="DUF2069"/>
    <property type="match status" value="1"/>
</dbReference>
<name>A0A4R6N432_9BURK</name>
<gene>
    <name evidence="3" type="ORF">DFR39_104239</name>
</gene>
<feature type="transmembrane region" description="Helical" evidence="2">
    <location>
        <begin position="110"/>
        <end position="131"/>
    </location>
</feature>
<feature type="transmembrane region" description="Helical" evidence="2">
    <location>
        <begin position="62"/>
        <end position="79"/>
    </location>
</feature>
<protein>
    <submittedName>
        <fullName evidence="3">Putative membrane protein</fullName>
    </submittedName>
</protein>
<reference evidence="3 4" key="1">
    <citation type="submission" date="2019-03" db="EMBL/GenBank/DDBJ databases">
        <title>Genomic Encyclopedia of Type Strains, Phase IV (KMG-IV): sequencing the most valuable type-strain genomes for metagenomic binning, comparative biology and taxonomic classification.</title>
        <authorList>
            <person name="Goeker M."/>
        </authorList>
    </citation>
    <scope>NUCLEOTIDE SEQUENCE [LARGE SCALE GENOMIC DNA]</scope>
    <source>
        <strain evidence="3 4">DSM 25082</strain>
    </source>
</reference>
<dbReference type="Proteomes" id="UP000295357">
    <property type="component" value="Unassembled WGS sequence"/>
</dbReference>
<keyword evidence="2" id="KW-0472">Membrane</keyword>
<dbReference type="AlphaFoldDB" id="A0A4R6N432"/>